<dbReference type="EMBL" id="JANFQF010000001">
    <property type="protein sequence ID" value="MCQ4117918.1"/>
    <property type="molecule type" value="Genomic_DNA"/>
</dbReference>
<feature type="transmembrane region" description="Helical" evidence="6">
    <location>
        <begin position="52"/>
        <end position="72"/>
    </location>
</feature>
<accession>A0ABT1Q6P6</accession>
<evidence type="ECO:0000313" key="7">
    <source>
        <dbReference type="EMBL" id="MCQ4117918.1"/>
    </source>
</evidence>
<feature type="transmembrane region" description="Helical" evidence="6">
    <location>
        <begin position="279"/>
        <end position="300"/>
    </location>
</feature>
<evidence type="ECO:0000256" key="1">
    <source>
        <dbReference type="ARBA" id="ARBA00004651"/>
    </source>
</evidence>
<keyword evidence="5 6" id="KW-0472">Membrane</keyword>
<evidence type="ECO:0000256" key="6">
    <source>
        <dbReference type="SAM" id="Phobius"/>
    </source>
</evidence>
<evidence type="ECO:0000256" key="2">
    <source>
        <dbReference type="ARBA" id="ARBA00022475"/>
    </source>
</evidence>
<feature type="transmembrane region" description="Helical" evidence="6">
    <location>
        <begin position="312"/>
        <end position="333"/>
    </location>
</feature>
<dbReference type="PANTHER" id="PTHR39087:SF2">
    <property type="entry name" value="UPF0104 MEMBRANE PROTEIN MJ1595"/>
    <property type="match status" value="1"/>
</dbReference>
<sequence length="354" mass="37117">MEAYDRRRGHPHNAARASDRVGVGALLVVVLTVEAVLIWPDLSESVRNLGDLHWEWVAAAVVASLASMSSFARVQRCLLGVADVHIRQSQSLSVTFAANSLSVTLPGGPVLATTFTYRQTRIWGATPVVATWQLVMAGVLQAIGLAVVGLAGALLVGAETNPFSLVFTFGGLCVFLVVAQYAASRPDALEGVGITALRAVNSLRKNPAVTGVRQWKHIVDQMGAVRMERRDTARAFGWSLFNWVADASCLGFACYAIGGQPALAGLAVAYAAGNAAGSAIPLLPAGLGVMDAVLVPALTASGMTGAEAVSAIVVYRLVSFLLMAAIGWVVFALRFRGAQQNDEGPDIPPLWGKA</sequence>
<gene>
    <name evidence="7" type="ORF">NOF53_01795</name>
</gene>
<keyword evidence="4 6" id="KW-1133">Transmembrane helix</keyword>
<keyword evidence="2" id="KW-1003">Cell membrane</keyword>
<dbReference type="NCBIfam" id="TIGR00374">
    <property type="entry name" value="flippase-like domain"/>
    <property type="match status" value="1"/>
</dbReference>
<comment type="subcellular location">
    <subcellularLocation>
        <location evidence="1">Cell membrane</location>
        <topology evidence="1">Multi-pass membrane protein</topology>
    </subcellularLocation>
</comment>
<dbReference type="Proteomes" id="UP001524501">
    <property type="component" value="Unassembled WGS sequence"/>
</dbReference>
<evidence type="ECO:0000256" key="3">
    <source>
        <dbReference type="ARBA" id="ARBA00022692"/>
    </source>
</evidence>
<comment type="caution">
    <text evidence="7">The sequence shown here is derived from an EMBL/GenBank/DDBJ whole genome shotgun (WGS) entry which is preliminary data.</text>
</comment>
<dbReference type="PANTHER" id="PTHR39087">
    <property type="entry name" value="UPF0104 MEMBRANE PROTEIN MJ1595"/>
    <property type="match status" value="1"/>
</dbReference>
<feature type="transmembrane region" description="Helical" evidence="6">
    <location>
        <begin position="92"/>
        <end position="112"/>
    </location>
</feature>
<feature type="transmembrane region" description="Helical" evidence="6">
    <location>
        <begin position="250"/>
        <end position="272"/>
    </location>
</feature>
<keyword evidence="8" id="KW-1185">Reference proteome</keyword>
<organism evidence="7 8">
    <name type="scientific">Rhodococcus tibetensis</name>
    <dbReference type="NCBI Taxonomy" id="2965064"/>
    <lineage>
        <taxon>Bacteria</taxon>
        <taxon>Bacillati</taxon>
        <taxon>Actinomycetota</taxon>
        <taxon>Actinomycetes</taxon>
        <taxon>Mycobacteriales</taxon>
        <taxon>Nocardiaceae</taxon>
        <taxon>Rhodococcus</taxon>
    </lineage>
</organism>
<dbReference type="Pfam" id="PF03706">
    <property type="entry name" value="LPG_synthase_TM"/>
    <property type="match status" value="1"/>
</dbReference>
<feature type="transmembrane region" description="Helical" evidence="6">
    <location>
        <begin position="132"/>
        <end position="156"/>
    </location>
</feature>
<keyword evidence="3 6" id="KW-0812">Transmembrane</keyword>
<dbReference type="RefSeq" id="WP_255965250.1">
    <property type="nucleotide sequence ID" value="NZ_JANFQF010000001.1"/>
</dbReference>
<feature type="transmembrane region" description="Helical" evidence="6">
    <location>
        <begin position="21"/>
        <end position="40"/>
    </location>
</feature>
<name>A0ABT1Q6P6_9NOCA</name>
<reference evidence="7 8" key="1">
    <citation type="submission" date="2022-07" db="EMBL/GenBank/DDBJ databases">
        <title>Degradation activity of malathion, p-nitrophenol and potential low-temperature adaptation strategy of Rhodococcus sp. FXJ9.536.</title>
        <authorList>
            <person name="Huang J."/>
            <person name="Huang Y."/>
        </authorList>
    </citation>
    <scope>NUCLEOTIDE SEQUENCE [LARGE SCALE GENOMIC DNA]</scope>
    <source>
        <strain evidence="7 8">FXJ9.536</strain>
    </source>
</reference>
<dbReference type="InterPro" id="IPR022791">
    <property type="entry name" value="L-PG_synthase/AglD"/>
</dbReference>
<evidence type="ECO:0000256" key="4">
    <source>
        <dbReference type="ARBA" id="ARBA00022989"/>
    </source>
</evidence>
<evidence type="ECO:0000256" key="5">
    <source>
        <dbReference type="ARBA" id="ARBA00023136"/>
    </source>
</evidence>
<evidence type="ECO:0000313" key="8">
    <source>
        <dbReference type="Proteomes" id="UP001524501"/>
    </source>
</evidence>
<feature type="transmembrane region" description="Helical" evidence="6">
    <location>
        <begin position="163"/>
        <end position="183"/>
    </location>
</feature>
<proteinExistence type="predicted"/>
<protein>
    <submittedName>
        <fullName evidence="7">YbhN family protein</fullName>
    </submittedName>
</protein>